<dbReference type="Proteomes" id="UP000515561">
    <property type="component" value="Chromosome"/>
</dbReference>
<protein>
    <submittedName>
        <fullName evidence="1">ABC transporter permease</fullName>
    </submittedName>
</protein>
<evidence type="ECO:0000313" key="2">
    <source>
        <dbReference type="Proteomes" id="UP000515561"/>
    </source>
</evidence>
<dbReference type="AlphaFoldDB" id="A0A6S6QZ95"/>
<reference evidence="1 2" key="1">
    <citation type="journal article" date="2016" name="Int. J. Syst. Evol. Microbiol.">
        <title>Descriptions of Anaerotaenia torta gen. nov., sp. nov. and Anaerocolumna cellulosilytica gen. nov., sp. nov. isolated from a methanogenic reactor of cattle waste.</title>
        <authorList>
            <person name="Uek A."/>
            <person name="Ohtaki Y."/>
            <person name="Kaku N."/>
            <person name="Ueki K."/>
        </authorList>
    </citation>
    <scope>NUCLEOTIDE SEQUENCE [LARGE SCALE GENOMIC DNA]</scope>
    <source>
        <strain evidence="1 2">SN021</strain>
    </source>
</reference>
<dbReference type="RefSeq" id="WP_184092362.1">
    <property type="nucleotide sequence ID" value="NZ_AP023367.1"/>
</dbReference>
<dbReference type="KEGG" id="acel:acsn021_35430"/>
<name>A0A6S6QZ95_9FIRM</name>
<sequence>MRKYLYIYKATLLEKLQYIMNIVLGFISFFVMLFIFVNLWNYIYADSTQLISGYSRTQMIWYVIITETLWFGTRTSTLTNQVSQDIKSGTIAYGMNKPYNYMYFVIAKHFGEITFQFFLFLIAGAVVGVLFLGGLPGFNWMYLPFYIPVFFLGILINSLIRLLISIFSFWIEDSGPFHWIYNKLIIVVGTLFPVEIFPFWLQPIIRISPIFVVTYGPAKLVIDFSIEKLFKVLTAQTAYLVGLVCLLAFFYQRGVKKVNVNGG</sequence>
<accession>A0A6S6QZ95</accession>
<dbReference type="PANTHER" id="PTHR36832">
    <property type="entry name" value="SLR1174 PROTEIN-RELATED"/>
    <property type="match status" value="1"/>
</dbReference>
<proteinExistence type="predicted"/>
<dbReference type="PANTHER" id="PTHR36832:SF1">
    <property type="entry name" value="SLR1174 PROTEIN"/>
    <property type="match status" value="1"/>
</dbReference>
<dbReference type="EMBL" id="AP023367">
    <property type="protein sequence ID" value="BCJ95974.1"/>
    <property type="molecule type" value="Genomic_DNA"/>
</dbReference>
<keyword evidence="2" id="KW-1185">Reference proteome</keyword>
<gene>
    <name evidence="1" type="ORF">acsn021_35430</name>
</gene>
<organism evidence="1 2">
    <name type="scientific">Anaerocolumna cellulosilytica</name>
    <dbReference type="NCBI Taxonomy" id="433286"/>
    <lineage>
        <taxon>Bacteria</taxon>
        <taxon>Bacillati</taxon>
        <taxon>Bacillota</taxon>
        <taxon>Clostridia</taxon>
        <taxon>Lachnospirales</taxon>
        <taxon>Lachnospiraceae</taxon>
        <taxon>Anaerocolumna</taxon>
    </lineage>
</organism>
<evidence type="ECO:0000313" key="1">
    <source>
        <dbReference type="EMBL" id="BCJ95974.1"/>
    </source>
</evidence>